<sequence>MGTTIGAALSALAARAPARVALVCDGDQCTRAALAARVDSLARWLAARTGPGEGVALAMGNDPALVELFLACAVSGRQAFVYDPGWPPATRAVLEAALAPALTLDAAPSLDGIPGPLPAPPNPDTPFYVGFTSGSTGVPKGYRRSHRSWIDSFTVSEAEFGLGPDDVVMAPGGLAASLHLYGVVHALHSGARAVMMRAFHPRRALRLIAREGVSVLYLTPTQLQMLVEAGADATCPSVRLLLISGAKWRPETRAGVQRLFPNAAIGEFYGASELSFVTIAHPDETVPPGSVGRAAHGVTLSIRDAQGQELPVGEAGAIWVGSTMLFDGYACGGSEDLGRTEGFMSVGDHGRLDAAGFLYLHGREKRMLVTAGLNVYPEEVEAVLTRLPGIEEAAVFGLPDDLRGVELVAVLRGTFAAAGPDAPALRAACRAFLPAAKIPRRFLALADWPRTSGGKADLRALEAMARERLGR</sequence>
<dbReference type="Pfam" id="PF13193">
    <property type="entry name" value="AMP-binding_C"/>
    <property type="match status" value="1"/>
</dbReference>
<protein>
    <submittedName>
        <fullName evidence="5">AMP-binding protein</fullName>
    </submittedName>
</protein>
<reference evidence="5" key="1">
    <citation type="submission" date="2021-05" db="EMBL/GenBank/DDBJ databases">
        <authorList>
            <person name="Sun Q."/>
            <person name="Inoue M."/>
        </authorList>
    </citation>
    <scope>NUCLEOTIDE SEQUENCE</scope>
    <source>
        <strain evidence="5">VKM B-3255</strain>
    </source>
</reference>
<dbReference type="PANTHER" id="PTHR43201">
    <property type="entry name" value="ACYL-COA SYNTHETASE"/>
    <property type="match status" value="1"/>
</dbReference>
<dbReference type="InterPro" id="IPR042099">
    <property type="entry name" value="ANL_N_sf"/>
</dbReference>
<evidence type="ECO:0000256" key="2">
    <source>
        <dbReference type="ARBA" id="ARBA00022598"/>
    </source>
</evidence>
<dbReference type="EMBL" id="JAHCQH010000018">
    <property type="protein sequence ID" value="MBS9478304.1"/>
    <property type="molecule type" value="Genomic_DNA"/>
</dbReference>
<evidence type="ECO:0000256" key="1">
    <source>
        <dbReference type="ARBA" id="ARBA00006432"/>
    </source>
</evidence>
<dbReference type="InterPro" id="IPR045851">
    <property type="entry name" value="AMP-bd_C_sf"/>
</dbReference>
<dbReference type="InterPro" id="IPR025110">
    <property type="entry name" value="AMP-bd_C"/>
</dbReference>
<gene>
    <name evidence="5" type="ORF">KIP89_14410</name>
</gene>
<evidence type="ECO:0000313" key="6">
    <source>
        <dbReference type="Proteomes" id="UP001166585"/>
    </source>
</evidence>
<keyword evidence="2" id="KW-0436">Ligase</keyword>
<comment type="similarity">
    <text evidence="1">Belongs to the ATP-dependent AMP-binding enzyme family.</text>
</comment>
<feature type="domain" description="AMP-dependent synthetase/ligase" evidence="3">
    <location>
        <begin position="116"/>
        <end position="329"/>
    </location>
</feature>
<dbReference type="Gene3D" id="3.30.300.30">
    <property type="match status" value="1"/>
</dbReference>
<feature type="domain" description="AMP-binding enzyme C-terminal" evidence="4">
    <location>
        <begin position="379"/>
        <end position="455"/>
    </location>
</feature>
<name>A0ABS5RBT9_9HYPH</name>
<dbReference type="PANTHER" id="PTHR43201:SF5">
    <property type="entry name" value="MEDIUM-CHAIN ACYL-COA LIGASE ACSF2, MITOCHONDRIAL"/>
    <property type="match status" value="1"/>
</dbReference>
<accession>A0ABS5RBT9</accession>
<dbReference type="PROSITE" id="PS00455">
    <property type="entry name" value="AMP_BINDING"/>
    <property type="match status" value="1"/>
</dbReference>
<dbReference type="SUPFAM" id="SSF56801">
    <property type="entry name" value="Acetyl-CoA synthetase-like"/>
    <property type="match status" value="1"/>
</dbReference>
<proteinExistence type="inferred from homology"/>
<keyword evidence="6" id="KW-1185">Reference proteome</keyword>
<evidence type="ECO:0000259" key="4">
    <source>
        <dbReference type="Pfam" id="PF13193"/>
    </source>
</evidence>
<comment type="caution">
    <text evidence="5">The sequence shown here is derived from an EMBL/GenBank/DDBJ whole genome shotgun (WGS) entry which is preliminary data.</text>
</comment>
<dbReference type="Gene3D" id="3.40.50.12780">
    <property type="entry name" value="N-terminal domain of ligase-like"/>
    <property type="match status" value="1"/>
</dbReference>
<dbReference type="Proteomes" id="UP001166585">
    <property type="component" value="Unassembled WGS sequence"/>
</dbReference>
<dbReference type="InterPro" id="IPR020845">
    <property type="entry name" value="AMP-binding_CS"/>
</dbReference>
<evidence type="ECO:0000259" key="3">
    <source>
        <dbReference type="Pfam" id="PF00501"/>
    </source>
</evidence>
<evidence type="ECO:0000313" key="5">
    <source>
        <dbReference type="EMBL" id="MBS9478304.1"/>
    </source>
</evidence>
<dbReference type="RefSeq" id="WP_213756193.1">
    <property type="nucleotide sequence ID" value="NZ_JAHCQH010000018.1"/>
</dbReference>
<organism evidence="5 6">
    <name type="scientific">Ancylobacter radicis</name>
    <dbReference type="NCBI Taxonomy" id="2836179"/>
    <lineage>
        <taxon>Bacteria</taxon>
        <taxon>Pseudomonadati</taxon>
        <taxon>Pseudomonadota</taxon>
        <taxon>Alphaproteobacteria</taxon>
        <taxon>Hyphomicrobiales</taxon>
        <taxon>Xanthobacteraceae</taxon>
        <taxon>Ancylobacter</taxon>
    </lineage>
</organism>
<feature type="domain" description="AMP-dependent synthetase/ligase" evidence="3">
    <location>
        <begin position="13"/>
        <end position="93"/>
    </location>
</feature>
<dbReference type="Pfam" id="PF00501">
    <property type="entry name" value="AMP-binding"/>
    <property type="match status" value="2"/>
</dbReference>
<dbReference type="InterPro" id="IPR000873">
    <property type="entry name" value="AMP-dep_synth/lig_dom"/>
</dbReference>